<keyword evidence="1" id="KW-1185">Reference proteome</keyword>
<evidence type="ECO:0000313" key="1">
    <source>
        <dbReference type="Proteomes" id="UP000095287"/>
    </source>
</evidence>
<dbReference type="AlphaFoldDB" id="A0A1I7ZYP3"/>
<proteinExistence type="predicted"/>
<protein>
    <submittedName>
        <fullName evidence="2">Uncharacterized protein</fullName>
    </submittedName>
</protein>
<reference evidence="2" key="1">
    <citation type="submission" date="2016-11" db="UniProtKB">
        <authorList>
            <consortium name="WormBaseParasite"/>
        </authorList>
    </citation>
    <scope>IDENTIFICATION</scope>
</reference>
<organism evidence="1 2">
    <name type="scientific">Steinernema glaseri</name>
    <dbReference type="NCBI Taxonomy" id="37863"/>
    <lineage>
        <taxon>Eukaryota</taxon>
        <taxon>Metazoa</taxon>
        <taxon>Ecdysozoa</taxon>
        <taxon>Nematoda</taxon>
        <taxon>Chromadorea</taxon>
        <taxon>Rhabditida</taxon>
        <taxon>Tylenchina</taxon>
        <taxon>Panagrolaimomorpha</taxon>
        <taxon>Strongyloidoidea</taxon>
        <taxon>Steinernematidae</taxon>
        <taxon>Steinernema</taxon>
    </lineage>
</organism>
<evidence type="ECO:0000313" key="2">
    <source>
        <dbReference type="WBParaSite" id="L893_g31081.t1"/>
    </source>
</evidence>
<accession>A0A1I7ZYP3</accession>
<sequence length="269" mass="31449">MKEYESAKWASELERLFEGLTDESRRFLETIPEETEFGSSLDLCRLTIATSLNATKCGQYSERIAIRKKSLADLHDLLDKFNAIEGSEQLGLNDKINTLLSSRFAFLSNESQDSYQLESIVLSTEKNLISAEQREKDREKEVKEEDRSKHLRVPVQKIVRMLRVCRYGQTAMLYRVGVVLLLKDRPSDFFEAALSAKQAEYDQVTTRLNELIAEDQRLGRELHAKHKETHNRMHVLRTQKSRQYADNRLAEALFAFRPEFRTRLQRFKR</sequence>
<name>A0A1I7ZYP3_9BILA</name>
<dbReference type="WBParaSite" id="L893_g31081.t1">
    <property type="protein sequence ID" value="L893_g31081.t1"/>
    <property type="gene ID" value="L893_g31081"/>
</dbReference>
<dbReference type="Proteomes" id="UP000095287">
    <property type="component" value="Unplaced"/>
</dbReference>